<dbReference type="Gene3D" id="1.20.5.170">
    <property type="match status" value="1"/>
</dbReference>
<keyword evidence="5" id="KW-1185">Reference proteome</keyword>
<feature type="domain" description="BZIP" evidence="3">
    <location>
        <begin position="9"/>
        <end position="23"/>
    </location>
</feature>
<dbReference type="GO" id="GO:0000976">
    <property type="term" value="F:transcription cis-regulatory region binding"/>
    <property type="evidence" value="ECO:0007669"/>
    <property type="project" value="InterPro"/>
</dbReference>
<dbReference type="OrthoDB" id="3725125at2759"/>
<dbReference type="InterPro" id="IPR021833">
    <property type="entry name" value="DUF3425"/>
</dbReference>
<evidence type="ECO:0000313" key="6">
    <source>
        <dbReference type="RefSeq" id="XP_033538560.1"/>
    </source>
</evidence>
<evidence type="ECO:0000259" key="3">
    <source>
        <dbReference type="PROSITE" id="PS00036"/>
    </source>
</evidence>
<dbReference type="PANTHER" id="PTHR40621:SF6">
    <property type="entry name" value="AP-1-LIKE TRANSCRIPTION FACTOR YAP1-RELATED"/>
    <property type="match status" value="1"/>
</dbReference>
<keyword evidence="2" id="KW-0539">Nucleus</keyword>
<dbReference type="PANTHER" id="PTHR40621">
    <property type="entry name" value="TRANSCRIPTION FACTOR KAPC-RELATED"/>
    <property type="match status" value="1"/>
</dbReference>
<evidence type="ECO:0000256" key="1">
    <source>
        <dbReference type="ARBA" id="ARBA00004123"/>
    </source>
</evidence>
<sequence>MEKRREDQRRLRNRLSQKAVRERKAARIHQLEQELATVTKGNDSARVTELLNTNSRLRHALLDTRKKLASLSATATQLGEQIKVVLDDRDEVEQDCEDVANQMDSCVFDDQAYHLWRNSPQTCTQSPQTSSTESISMNQEREHFNGTELKLINPSTNVGAEATDRNPIPGQSDKMLVSMDTMFNGSKHTEAMPDLFLGPHLGPKLHVYSGSTLSQHLGHIHGLLRLGGALEGVSSMPQVVDSMWSAFLEHGWPSLKYWFDVTQSTPLATRVLWWQTSNSHEAATQIPPGNTPTLVQLSRPKYPCILDWVPHPGLRDLLILNYEFYDVDQVICDMTNAFVVEIEDHRTIFDESHPGLSLPIGKGYGYNLMELVERTLVFGPMDSQSQQELTVMRLLQSMASSKNASIEHPIHRFKLDPRFFDQYPALYDANAESKYRPKNLPFVQKSQLPLPFTTETVKEYMNVALHAKSTLVAAR</sequence>
<dbReference type="GO" id="GO:0090575">
    <property type="term" value="C:RNA polymerase II transcription regulator complex"/>
    <property type="evidence" value="ECO:0007669"/>
    <property type="project" value="TreeGrafter"/>
</dbReference>
<dbReference type="Proteomes" id="UP000504638">
    <property type="component" value="Unplaced"/>
</dbReference>
<dbReference type="SUPFAM" id="SSF57959">
    <property type="entry name" value="Leucine zipper domain"/>
    <property type="match status" value="1"/>
</dbReference>
<dbReference type="CDD" id="cd14688">
    <property type="entry name" value="bZIP_YAP"/>
    <property type="match status" value="1"/>
</dbReference>
<dbReference type="GeneID" id="54418962"/>
<organism evidence="4">
    <name type="scientific">Eremomyces bilateralis CBS 781.70</name>
    <dbReference type="NCBI Taxonomy" id="1392243"/>
    <lineage>
        <taxon>Eukaryota</taxon>
        <taxon>Fungi</taxon>
        <taxon>Dikarya</taxon>
        <taxon>Ascomycota</taxon>
        <taxon>Pezizomycotina</taxon>
        <taxon>Dothideomycetes</taxon>
        <taxon>Dothideomycetes incertae sedis</taxon>
        <taxon>Eremomycetales</taxon>
        <taxon>Eremomycetaceae</taxon>
        <taxon>Eremomyces</taxon>
    </lineage>
</organism>
<name>A0A6G1GGC9_9PEZI</name>
<reference evidence="4 6" key="1">
    <citation type="submission" date="2020-01" db="EMBL/GenBank/DDBJ databases">
        <authorList>
            <consortium name="DOE Joint Genome Institute"/>
            <person name="Haridas S."/>
            <person name="Albert R."/>
            <person name="Binder M."/>
            <person name="Bloem J."/>
            <person name="Labutti K."/>
            <person name="Salamov A."/>
            <person name="Andreopoulos B."/>
            <person name="Baker S.E."/>
            <person name="Barry K."/>
            <person name="Bills G."/>
            <person name="Bluhm B.H."/>
            <person name="Cannon C."/>
            <person name="Castanera R."/>
            <person name="Culley D.E."/>
            <person name="Daum C."/>
            <person name="Ezra D."/>
            <person name="Gonzalez J.B."/>
            <person name="Henrissat B."/>
            <person name="Kuo A."/>
            <person name="Liang C."/>
            <person name="Lipzen A."/>
            <person name="Lutzoni F."/>
            <person name="Magnuson J."/>
            <person name="Mondo S."/>
            <person name="Nolan M."/>
            <person name="Ohm R."/>
            <person name="Pangilinan J."/>
            <person name="Park H.-J."/>
            <person name="Ramirez L."/>
            <person name="Alfaro M."/>
            <person name="Sun H."/>
            <person name="Tritt A."/>
            <person name="Yoshinaga Y."/>
            <person name="Zwiers L.-H."/>
            <person name="Turgeon B.G."/>
            <person name="Goodwin S.B."/>
            <person name="Spatafora J.W."/>
            <person name="Crous P.W."/>
            <person name="Grigoriev I.V."/>
        </authorList>
    </citation>
    <scope>NUCLEOTIDE SEQUENCE</scope>
    <source>
        <strain evidence="4 6">CBS 781.70</strain>
    </source>
</reference>
<dbReference type="GO" id="GO:0001228">
    <property type="term" value="F:DNA-binding transcription activator activity, RNA polymerase II-specific"/>
    <property type="evidence" value="ECO:0007669"/>
    <property type="project" value="TreeGrafter"/>
</dbReference>
<reference evidence="6" key="2">
    <citation type="submission" date="2020-04" db="EMBL/GenBank/DDBJ databases">
        <authorList>
            <consortium name="NCBI Genome Project"/>
        </authorList>
    </citation>
    <scope>NUCLEOTIDE SEQUENCE</scope>
    <source>
        <strain evidence="6">CBS 781.70</strain>
    </source>
</reference>
<dbReference type="InterPro" id="IPR004827">
    <property type="entry name" value="bZIP"/>
</dbReference>
<proteinExistence type="predicted"/>
<dbReference type="EMBL" id="ML975149">
    <property type="protein sequence ID" value="KAF1816929.1"/>
    <property type="molecule type" value="Genomic_DNA"/>
</dbReference>
<comment type="subcellular location">
    <subcellularLocation>
        <location evidence="1">Nucleus</location>
    </subcellularLocation>
</comment>
<accession>A0A6G1GGC9</accession>
<dbReference type="RefSeq" id="XP_033538560.1">
    <property type="nucleotide sequence ID" value="XM_033678392.1"/>
</dbReference>
<evidence type="ECO:0000313" key="4">
    <source>
        <dbReference type="EMBL" id="KAF1816929.1"/>
    </source>
</evidence>
<gene>
    <name evidence="4 6" type="ORF">P152DRAFT_453537</name>
</gene>
<protein>
    <recommendedName>
        <fullName evidence="3">BZIP domain-containing protein</fullName>
    </recommendedName>
</protein>
<dbReference type="InterPro" id="IPR050936">
    <property type="entry name" value="AP-1-like"/>
</dbReference>
<evidence type="ECO:0000313" key="5">
    <source>
        <dbReference type="Proteomes" id="UP000504638"/>
    </source>
</evidence>
<dbReference type="AlphaFoldDB" id="A0A6G1GGC9"/>
<dbReference type="Pfam" id="PF11905">
    <property type="entry name" value="DUF3425"/>
    <property type="match status" value="1"/>
</dbReference>
<evidence type="ECO:0000256" key="2">
    <source>
        <dbReference type="ARBA" id="ARBA00023242"/>
    </source>
</evidence>
<dbReference type="InterPro" id="IPR046347">
    <property type="entry name" value="bZIP_sf"/>
</dbReference>
<dbReference type="PROSITE" id="PS00036">
    <property type="entry name" value="BZIP_BASIC"/>
    <property type="match status" value="1"/>
</dbReference>
<reference evidence="6" key="3">
    <citation type="submission" date="2025-04" db="UniProtKB">
        <authorList>
            <consortium name="RefSeq"/>
        </authorList>
    </citation>
    <scope>IDENTIFICATION</scope>
    <source>
        <strain evidence="6">CBS 781.70</strain>
    </source>
</reference>